<organism evidence="2 3">
    <name type="scientific">Sporormia fimetaria CBS 119925</name>
    <dbReference type="NCBI Taxonomy" id="1340428"/>
    <lineage>
        <taxon>Eukaryota</taxon>
        <taxon>Fungi</taxon>
        <taxon>Dikarya</taxon>
        <taxon>Ascomycota</taxon>
        <taxon>Pezizomycotina</taxon>
        <taxon>Dothideomycetes</taxon>
        <taxon>Pleosporomycetidae</taxon>
        <taxon>Pleosporales</taxon>
        <taxon>Sporormiaceae</taxon>
        <taxon>Sporormia</taxon>
    </lineage>
</organism>
<keyword evidence="3" id="KW-1185">Reference proteome</keyword>
<feature type="compositionally biased region" description="Polar residues" evidence="1">
    <location>
        <begin position="52"/>
        <end position="68"/>
    </location>
</feature>
<dbReference type="EMBL" id="MU006596">
    <property type="protein sequence ID" value="KAF2743523.1"/>
    <property type="molecule type" value="Genomic_DNA"/>
</dbReference>
<feature type="compositionally biased region" description="Low complexity" evidence="1">
    <location>
        <begin position="21"/>
        <end position="51"/>
    </location>
</feature>
<dbReference type="Proteomes" id="UP000799440">
    <property type="component" value="Unassembled WGS sequence"/>
</dbReference>
<protein>
    <submittedName>
        <fullName evidence="2">Uncharacterized protein</fullName>
    </submittedName>
</protein>
<name>A0A6A6V0I4_9PLEO</name>
<sequence>MPPVSQFPPARVFLKGPYMPSTPRLTTLTSTSVPRGLTTTSSITSRSPSQTATPRSSGTAKCSASNGSGMPFTFLPLHMLLPH</sequence>
<gene>
    <name evidence="2" type="ORF">M011DRAFT_471278</name>
</gene>
<reference evidence="2" key="1">
    <citation type="journal article" date="2020" name="Stud. Mycol.">
        <title>101 Dothideomycetes genomes: a test case for predicting lifestyles and emergence of pathogens.</title>
        <authorList>
            <person name="Haridas S."/>
            <person name="Albert R."/>
            <person name="Binder M."/>
            <person name="Bloem J."/>
            <person name="Labutti K."/>
            <person name="Salamov A."/>
            <person name="Andreopoulos B."/>
            <person name="Baker S."/>
            <person name="Barry K."/>
            <person name="Bills G."/>
            <person name="Bluhm B."/>
            <person name="Cannon C."/>
            <person name="Castanera R."/>
            <person name="Culley D."/>
            <person name="Daum C."/>
            <person name="Ezra D."/>
            <person name="Gonzalez J."/>
            <person name="Henrissat B."/>
            <person name="Kuo A."/>
            <person name="Liang C."/>
            <person name="Lipzen A."/>
            <person name="Lutzoni F."/>
            <person name="Magnuson J."/>
            <person name="Mondo S."/>
            <person name="Nolan M."/>
            <person name="Ohm R."/>
            <person name="Pangilinan J."/>
            <person name="Park H.-J."/>
            <person name="Ramirez L."/>
            <person name="Alfaro M."/>
            <person name="Sun H."/>
            <person name="Tritt A."/>
            <person name="Yoshinaga Y."/>
            <person name="Zwiers L.-H."/>
            <person name="Turgeon B."/>
            <person name="Goodwin S."/>
            <person name="Spatafora J."/>
            <person name="Crous P."/>
            <person name="Grigoriev I."/>
        </authorList>
    </citation>
    <scope>NUCLEOTIDE SEQUENCE</scope>
    <source>
        <strain evidence="2">CBS 119925</strain>
    </source>
</reference>
<accession>A0A6A6V0I4</accession>
<evidence type="ECO:0000256" key="1">
    <source>
        <dbReference type="SAM" id="MobiDB-lite"/>
    </source>
</evidence>
<evidence type="ECO:0000313" key="3">
    <source>
        <dbReference type="Proteomes" id="UP000799440"/>
    </source>
</evidence>
<dbReference type="OrthoDB" id="3800612at2759"/>
<feature type="region of interest" description="Disordered" evidence="1">
    <location>
        <begin position="1"/>
        <end position="68"/>
    </location>
</feature>
<proteinExistence type="predicted"/>
<dbReference type="AlphaFoldDB" id="A0A6A6V0I4"/>
<evidence type="ECO:0000313" key="2">
    <source>
        <dbReference type="EMBL" id="KAF2743523.1"/>
    </source>
</evidence>